<gene>
    <name evidence="2" type="ORF">D1223_06980</name>
</gene>
<feature type="domain" description="Porin" evidence="1">
    <location>
        <begin position="49"/>
        <end position="392"/>
    </location>
</feature>
<sequence length="424" mass="44351">MTRILSAISLSFRVCIAFGTSRTRAVLRSAAETIGDQGMRITVLGGAMLAGAALSPLAMAQSAPIEFESDLEAVTVIAAFHDTRAGTDSEDVLYEVTLDNRFEKVLQNGLQIGGRLTLRGQRDHPARPGFLGRFGGAPGPSGAYSGLSGEGSTRDTGARGQLEAAYLEFDGGYGELRIGRDRGAAARFFEGAPSALTHASISNAYLDPDGIKIIRTNHDLTGPSAKISYATPRILGLRAGASFTPDAEAAGLDRNVRDMSADLSDAVELALNLSRRLRDSGVRIDAGLAWSSAGIDFAGSSARDRVGTWSAGANLEFDSFEVGGSWIKSDNGFAGADYTAWEIGVATELADTEISLNYGEAEDDLAGLLGDGISLAARRDIANGLELAVAYQDEALSSAGGDFGGRGVVVEITLKGDFLRINSN</sequence>
<organism evidence="2 3">
    <name type="scientific">Henriciella mobilis</name>
    <dbReference type="NCBI Taxonomy" id="2305467"/>
    <lineage>
        <taxon>Bacteria</taxon>
        <taxon>Pseudomonadati</taxon>
        <taxon>Pseudomonadota</taxon>
        <taxon>Alphaproteobacteria</taxon>
        <taxon>Hyphomonadales</taxon>
        <taxon>Hyphomonadaceae</taxon>
        <taxon>Henriciella</taxon>
    </lineage>
</organism>
<protein>
    <submittedName>
        <fullName evidence="2">Porin</fullName>
    </submittedName>
</protein>
<evidence type="ECO:0000313" key="2">
    <source>
        <dbReference type="EMBL" id="RIJ30376.1"/>
    </source>
</evidence>
<dbReference type="Pfam" id="PF13609">
    <property type="entry name" value="Porin_4"/>
    <property type="match status" value="1"/>
</dbReference>
<evidence type="ECO:0000313" key="3">
    <source>
        <dbReference type="Proteomes" id="UP000266385"/>
    </source>
</evidence>
<dbReference type="InterPro" id="IPR023614">
    <property type="entry name" value="Porin_dom_sf"/>
</dbReference>
<proteinExistence type="predicted"/>
<keyword evidence="3" id="KW-1185">Reference proteome</keyword>
<dbReference type="SUPFAM" id="SSF56935">
    <property type="entry name" value="Porins"/>
    <property type="match status" value="1"/>
</dbReference>
<evidence type="ECO:0000259" key="1">
    <source>
        <dbReference type="Pfam" id="PF13609"/>
    </source>
</evidence>
<dbReference type="AlphaFoldDB" id="A0A399RFM6"/>
<dbReference type="GO" id="GO:0015288">
    <property type="term" value="F:porin activity"/>
    <property type="evidence" value="ECO:0007669"/>
    <property type="project" value="InterPro"/>
</dbReference>
<dbReference type="Gene3D" id="2.40.160.10">
    <property type="entry name" value="Porin"/>
    <property type="match status" value="1"/>
</dbReference>
<reference evidence="2 3" key="1">
    <citation type="submission" date="2018-08" db="EMBL/GenBank/DDBJ databases">
        <title>Henriciella mobilis sp. nov., isolated from seawater.</title>
        <authorList>
            <person name="Cheng H."/>
            <person name="Wu Y.-H."/>
            <person name="Xu X.-W."/>
            <person name="Guo L.-L."/>
        </authorList>
    </citation>
    <scope>NUCLEOTIDE SEQUENCE [LARGE SCALE GENOMIC DNA]</scope>
    <source>
        <strain evidence="2 3">JN25</strain>
    </source>
</reference>
<dbReference type="EMBL" id="QWFX01000006">
    <property type="protein sequence ID" value="RIJ30376.1"/>
    <property type="molecule type" value="Genomic_DNA"/>
</dbReference>
<comment type="caution">
    <text evidence="2">The sequence shown here is derived from an EMBL/GenBank/DDBJ whole genome shotgun (WGS) entry which is preliminary data.</text>
</comment>
<dbReference type="InterPro" id="IPR033900">
    <property type="entry name" value="Gram_neg_porin_domain"/>
</dbReference>
<dbReference type="GO" id="GO:0016020">
    <property type="term" value="C:membrane"/>
    <property type="evidence" value="ECO:0007669"/>
    <property type="project" value="InterPro"/>
</dbReference>
<name>A0A399RFM6_9PROT</name>
<dbReference type="Proteomes" id="UP000266385">
    <property type="component" value="Unassembled WGS sequence"/>
</dbReference>
<accession>A0A399RFM6</accession>